<organism evidence="1 2">
    <name type="scientific">Streptomyces caniscabiei</name>
    <dbReference type="NCBI Taxonomy" id="2746961"/>
    <lineage>
        <taxon>Bacteria</taxon>
        <taxon>Bacillati</taxon>
        <taxon>Actinomycetota</taxon>
        <taxon>Actinomycetes</taxon>
        <taxon>Kitasatosporales</taxon>
        <taxon>Streptomycetaceae</taxon>
        <taxon>Streptomyces</taxon>
    </lineage>
</organism>
<dbReference type="Proteomes" id="UP001282474">
    <property type="component" value="Unassembled WGS sequence"/>
</dbReference>
<protein>
    <recommendedName>
        <fullName evidence="3">Transposase</fullName>
    </recommendedName>
</protein>
<proteinExistence type="predicted"/>
<evidence type="ECO:0000313" key="2">
    <source>
        <dbReference type="Proteomes" id="UP001282474"/>
    </source>
</evidence>
<evidence type="ECO:0000313" key="1">
    <source>
        <dbReference type="EMBL" id="MDX3036981.1"/>
    </source>
</evidence>
<dbReference type="EMBL" id="JARAWJ010000004">
    <property type="protein sequence ID" value="MDX3036981.1"/>
    <property type="molecule type" value="Genomic_DNA"/>
</dbReference>
<accession>A0ABU4MII8</accession>
<gene>
    <name evidence="1" type="ORF">PV383_07360</name>
</gene>
<reference evidence="1 2" key="1">
    <citation type="journal article" date="2023" name="Microb. Genom.">
        <title>Mesoterricola silvestris gen. nov., sp. nov., Mesoterricola sediminis sp. nov., Geothrix oryzae sp. nov., Geothrix edaphica sp. nov., Geothrix rubra sp. nov., and Geothrix limicola sp. nov., six novel members of Acidobacteriota isolated from soils.</title>
        <authorList>
            <person name="Weisberg A.J."/>
            <person name="Pearce E."/>
            <person name="Kramer C.G."/>
            <person name="Chang J.H."/>
            <person name="Clarke C.R."/>
        </authorList>
    </citation>
    <scope>NUCLEOTIDE SEQUENCE [LARGE SCALE GENOMIC DNA]</scope>
    <source>
        <strain evidence="1 2">NE20-4-1</strain>
    </source>
</reference>
<evidence type="ECO:0008006" key="3">
    <source>
        <dbReference type="Google" id="ProtNLM"/>
    </source>
</evidence>
<name>A0ABU4MII8_9ACTN</name>
<comment type="caution">
    <text evidence="1">The sequence shown here is derived from an EMBL/GenBank/DDBJ whole genome shotgun (WGS) entry which is preliminary data.</text>
</comment>
<sequence length="55" mass="6025">MSRHPHGLRSAVAEVLRVQTGEEDIARLSRFKHCSSFTASTPDALELDEVGDGED</sequence>
<keyword evidence="2" id="KW-1185">Reference proteome</keyword>